<comment type="function">
    <text evidence="6">Introduces a single-strand break via transesterification at a target site in duplex DNA. Releases the supercoiling and torsional tension of DNA introduced during the DNA replication and transcription by transiently cleaving and rejoining one strand of the DNA duplex. The scissile phosphodiester is attacked by the catalytic tyrosine of the enzyme, resulting in the formation of a DNA-(5'-phosphotyrosyl)-enzyme intermediate and the expulsion of a 3'-OH DNA strand.</text>
</comment>
<dbReference type="GO" id="GO:0006265">
    <property type="term" value="P:DNA topological change"/>
    <property type="evidence" value="ECO:0000318"/>
    <property type="project" value="GO_Central"/>
</dbReference>
<evidence type="ECO:0000256" key="6">
    <source>
        <dbReference type="RuleBase" id="RU362092"/>
    </source>
</evidence>
<evidence type="ECO:0000313" key="10">
    <source>
        <dbReference type="JaponicusDB" id="SJAG_04816"/>
    </source>
</evidence>
<dbReference type="InterPro" id="IPR013826">
    <property type="entry name" value="Topo_IA_cen_sub3"/>
</dbReference>
<name>B6K7U4_SCHJY</name>
<proteinExistence type="inferred from homology"/>
<dbReference type="Gene3D" id="3.40.50.140">
    <property type="match status" value="1"/>
</dbReference>
<dbReference type="PRINTS" id="PR00417">
    <property type="entry name" value="PRTPISMRASEI"/>
</dbReference>
<evidence type="ECO:0000256" key="5">
    <source>
        <dbReference type="ARBA" id="ARBA00023235"/>
    </source>
</evidence>
<comment type="catalytic activity">
    <reaction evidence="1 6">
        <text>ATP-independent breakage of single-stranded DNA, followed by passage and rejoining.</text>
        <dbReference type="EC" id="5.6.2.1"/>
    </reaction>
</comment>
<dbReference type="PROSITE" id="PS52039">
    <property type="entry name" value="TOPO_IA_2"/>
    <property type="match status" value="1"/>
</dbReference>
<dbReference type="EC" id="5.6.2.1" evidence="6"/>
<gene>
    <name evidence="10" type="primary">top3</name>
    <name evidence="9" type="ORF">SJAG_04816</name>
</gene>
<dbReference type="Pfam" id="PF01751">
    <property type="entry name" value="Toprim"/>
    <property type="match status" value="1"/>
</dbReference>
<dbReference type="Proteomes" id="UP000001744">
    <property type="component" value="Unassembled WGS sequence"/>
</dbReference>
<dbReference type="VEuPathDB" id="FungiDB:SJAG_04816"/>
<keyword evidence="5 6" id="KW-0413">Isomerase</keyword>
<dbReference type="InterPro" id="IPR000380">
    <property type="entry name" value="Topo_IA"/>
</dbReference>
<dbReference type="GO" id="GO:0007004">
    <property type="term" value="P:telomere maintenance via telomerase"/>
    <property type="evidence" value="ECO:0007669"/>
    <property type="project" value="EnsemblFungi"/>
</dbReference>
<dbReference type="OrthoDB" id="430051at2759"/>
<evidence type="ECO:0000259" key="7">
    <source>
        <dbReference type="PROSITE" id="PS50880"/>
    </source>
</evidence>
<dbReference type="InterPro" id="IPR003602">
    <property type="entry name" value="Topo_IA_DNA-bd_dom"/>
</dbReference>
<dbReference type="GeneID" id="7049396"/>
<dbReference type="GO" id="GO:0006281">
    <property type="term" value="P:DNA repair"/>
    <property type="evidence" value="ECO:0000318"/>
    <property type="project" value="GO_Central"/>
</dbReference>
<dbReference type="CDD" id="cd03362">
    <property type="entry name" value="TOPRIM_TopoIA_TopoIII"/>
    <property type="match status" value="1"/>
</dbReference>
<dbReference type="InterPro" id="IPR023405">
    <property type="entry name" value="Topo_IA_core_domain"/>
</dbReference>
<dbReference type="GO" id="GO:0005634">
    <property type="term" value="C:nucleus"/>
    <property type="evidence" value="ECO:0000318"/>
    <property type="project" value="GO_Central"/>
</dbReference>
<dbReference type="RefSeq" id="XP_002175891.1">
    <property type="nucleotide sequence ID" value="XM_002175855.2"/>
</dbReference>
<dbReference type="SMART" id="SM00436">
    <property type="entry name" value="TOP1Bc"/>
    <property type="match status" value="1"/>
</dbReference>
<dbReference type="GO" id="GO:0006310">
    <property type="term" value="P:DNA recombination"/>
    <property type="evidence" value="ECO:0000318"/>
    <property type="project" value="GO_Central"/>
</dbReference>
<dbReference type="PROSITE" id="PS00396">
    <property type="entry name" value="TOPO_IA_1"/>
    <property type="match status" value="1"/>
</dbReference>
<dbReference type="InterPro" id="IPR013497">
    <property type="entry name" value="Topo_IA_cen"/>
</dbReference>
<dbReference type="GO" id="GO:0000722">
    <property type="term" value="P:telomere maintenance via recombination"/>
    <property type="evidence" value="ECO:0007669"/>
    <property type="project" value="EnsemblFungi"/>
</dbReference>
<dbReference type="SMART" id="SM00437">
    <property type="entry name" value="TOP1Ac"/>
    <property type="match status" value="1"/>
</dbReference>
<dbReference type="PANTHER" id="PTHR11390:SF21">
    <property type="entry name" value="DNA TOPOISOMERASE 3-ALPHA"/>
    <property type="match status" value="1"/>
</dbReference>
<dbReference type="CDD" id="cd00186">
    <property type="entry name" value="TOP1Ac"/>
    <property type="match status" value="1"/>
</dbReference>
<dbReference type="PROSITE" id="PS50880">
    <property type="entry name" value="TOPRIM"/>
    <property type="match status" value="1"/>
</dbReference>
<dbReference type="GO" id="GO:0007131">
    <property type="term" value="P:reciprocal meiotic recombination"/>
    <property type="evidence" value="ECO:0007669"/>
    <property type="project" value="EnsemblFungi"/>
</dbReference>
<dbReference type="Gene3D" id="1.10.460.10">
    <property type="entry name" value="Topoisomerase I, domain 2"/>
    <property type="match status" value="1"/>
</dbReference>
<organism evidence="9 11">
    <name type="scientific">Schizosaccharomyces japonicus (strain yFS275 / FY16936)</name>
    <name type="common">Fission yeast</name>
    <dbReference type="NCBI Taxonomy" id="402676"/>
    <lineage>
        <taxon>Eukaryota</taxon>
        <taxon>Fungi</taxon>
        <taxon>Dikarya</taxon>
        <taxon>Ascomycota</taxon>
        <taxon>Taphrinomycotina</taxon>
        <taxon>Schizosaccharomycetes</taxon>
        <taxon>Schizosaccharomycetales</taxon>
        <taxon>Schizosaccharomycetaceae</taxon>
        <taxon>Schizosaccharomyces</taxon>
    </lineage>
</organism>
<protein>
    <recommendedName>
        <fullName evidence="6">DNA topoisomerase</fullName>
        <ecNumber evidence="6">5.6.2.1</ecNumber>
    </recommendedName>
</protein>
<dbReference type="InterPro" id="IPR023406">
    <property type="entry name" value="Topo_IA_AS"/>
</dbReference>
<dbReference type="InterPro" id="IPR013824">
    <property type="entry name" value="Topo_IA_cen_sub1"/>
</dbReference>
<dbReference type="Gene3D" id="1.10.290.10">
    <property type="entry name" value="Topoisomerase I, domain 4"/>
    <property type="match status" value="1"/>
</dbReference>
<dbReference type="STRING" id="402676.B6K7U4"/>
<dbReference type="GO" id="GO:0000724">
    <property type="term" value="P:double-strand break repair via homologous recombination"/>
    <property type="evidence" value="ECO:0007669"/>
    <property type="project" value="EnsemblFungi"/>
</dbReference>
<sequence>MRILCVAEKNSIAKSVASILGGGHFRRRDTKSKYIKNYDFDYDFGGQLGDCNVTMTAVSGHLTEASFPPEYSSWSSVPQEVLFDAQIRISVSKNSAPLADNIRREASNADYLYIWTDCDREGEYIGTEISNVARSGNSRIRVLRADFNNLERTHIIRAARNPRNLNQWAADAVAARIELDFRLGAIFTRIQTLQLQKAFEILKKRVISYGPCQFPTLGFVVDRWQRVEDFLPEQFWSIKLQDRRQAKTVTFNWKRNRVFDHLAALVYLERCLEAKVAKVTNVVQKPKTKYKPLPLTTVELTKLGPKFLRISAKKTLEIAEHLYTNGFVSYPRTETDQFDPGMDLQTLISKQTSDPSWGTFASDLLSGNFRNPRSGSHNDKAHPPIHPIAHVTQNALPSQDHWKVYQFITRRFLACCSDHARGAETIVEVTMGDEQFSQSGLTVLEHNYLDVYIYEKWNSSAQLPVYEMNDEFVPRQVNIIEGATTSPTYLTEPELISLMDANGIGTDATMAEHIEKVQEREYVLKRKRKGKGSGAGVSEFVPTSLGVALVKGYDEIGLEWSLTKPFLRREMEVQLKNIEKGQSSKNVLVEVTLTQFRDVFHLTKTRFECLLRRCKEYLEGQ</sequence>
<dbReference type="InterPro" id="IPR006171">
    <property type="entry name" value="TOPRIM_dom"/>
</dbReference>
<dbReference type="eggNOG" id="KOG1956">
    <property type="taxonomic scope" value="Eukaryota"/>
</dbReference>
<accession>B6K7U4</accession>
<dbReference type="PANTHER" id="PTHR11390">
    <property type="entry name" value="PROKARYOTIC DNA TOPOISOMERASE"/>
    <property type="match status" value="1"/>
</dbReference>
<dbReference type="FunFam" id="1.10.290.10:FF:000001">
    <property type="entry name" value="DNA topoisomerase"/>
    <property type="match status" value="1"/>
</dbReference>
<keyword evidence="11" id="KW-1185">Reference proteome</keyword>
<feature type="domain" description="Topo IA-type catalytic" evidence="8">
    <location>
        <begin position="166"/>
        <end position="600"/>
    </location>
</feature>
<evidence type="ECO:0000256" key="2">
    <source>
        <dbReference type="ARBA" id="ARBA00009446"/>
    </source>
</evidence>
<dbReference type="HOGENOM" id="CLU_002929_1_1_1"/>
<dbReference type="InterPro" id="IPR013825">
    <property type="entry name" value="Topo_IA_cen_sub2"/>
</dbReference>
<dbReference type="GO" id="GO:0003917">
    <property type="term" value="F:DNA topoisomerase type I (single strand cut, ATP-independent) activity"/>
    <property type="evidence" value="ECO:0000318"/>
    <property type="project" value="GO_Central"/>
</dbReference>
<dbReference type="InterPro" id="IPR003601">
    <property type="entry name" value="Topo_IA_2"/>
</dbReference>
<dbReference type="Pfam" id="PF01131">
    <property type="entry name" value="Topoisom_bac"/>
    <property type="match status" value="1"/>
</dbReference>
<dbReference type="GO" id="GO:0033260">
    <property type="term" value="P:nuclear DNA replication"/>
    <property type="evidence" value="ECO:0007669"/>
    <property type="project" value="EnsemblFungi"/>
</dbReference>
<dbReference type="SUPFAM" id="SSF56712">
    <property type="entry name" value="Prokaryotic type I DNA topoisomerase"/>
    <property type="match status" value="1"/>
</dbReference>
<dbReference type="GO" id="GO:0031422">
    <property type="term" value="C:RecQ family helicase-topoisomerase III complex"/>
    <property type="evidence" value="ECO:0000318"/>
    <property type="project" value="GO_Central"/>
</dbReference>
<dbReference type="FunFam" id="3.40.50.140:FF:000003">
    <property type="entry name" value="DNA topoisomerase"/>
    <property type="match status" value="1"/>
</dbReference>
<evidence type="ECO:0000256" key="4">
    <source>
        <dbReference type="ARBA" id="ARBA00023125"/>
    </source>
</evidence>
<dbReference type="GO" id="GO:0035861">
    <property type="term" value="C:site of double-strand break"/>
    <property type="evidence" value="ECO:0007669"/>
    <property type="project" value="EnsemblFungi"/>
</dbReference>
<dbReference type="GO" id="GO:0140226">
    <property type="term" value="F:RNA topoisomerase activity"/>
    <property type="evidence" value="ECO:0007669"/>
    <property type="project" value="EnsemblFungi"/>
</dbReference>
<comment type="similarity">
    <text evidence="2 6">Belongs to the type IA topoisomerase family.</text>
</comment>
<evidence type="ECO:0000256" key="1">
    <source>
        <dbReference type="ARBA" id="ARBA00000213"/>
    </source>
</evidence>
<evidence type="ECO:0000259" key="8">
    <source>
        <dbReference type="PROSITE" id="PS52039"/>
    </source>
</evidence>
<keyword evidence="4 6" id="KW-0238">DNA-binding</keyword>
<feature type="domain" description="Toprim" evidence="7">
    <location>
        <begin position="2"/>
        <end position="148"/>
    </location>
</feature>
<evidence type="ECO:0000313" key="11">
    <source>
        <dbReference type="Proteomes" id="UP000001744"/>
    </source>
</evidence>
<evidence type="ECO:0000313" key="9">
    <source>
        <dbReference type="EMBL" id="EEB09598.1"/>
    </source>
</evidence>
<dbReference type="AlphaFoldDB" id="B6K7U4"/>
<dbReference type="GO" id="GO:0007064">
    <property type="term" value="P:mitotic sister chromatid cohesion"/>
    <property type="evidence" value="ECO:0007669"/>
    <property type="project" value="EnsemblFungi"/>
</dbReference>
<dbReference type="EMBL" id="KE651168">
    <property type="protein sequence ID" value="EEB09598.1"/>
    <property type="molecule type" value="Genomic_DNA"/>
</dbReference>
<dbReference type="SMART" id="SM00493">
    <property type="entry name" value="TOPRIM"/>
    <property type="match status" value="1"/>
</dbReference>
<dbReference type="OMA" id="VIHNVYS"/>
<dbReference type="InterPro" id="IPR034144">
    <property type="entry name" value="TOPRIM_TopoIII"/>
</dbReference>
<dbReference type="GO" id="GO:0006301">
    <property type="term" value="P:DNA damage tolerance"/>
    <property type="evidence" value="ECO:0007669"/>
    <property type="project" value="EnsemblFungi"/>
</dbReference>
<dbReference type="JaponicusDB" id="SJAG_04816">
    <property type="gene designation" value="top3"/>
</dbReference>
<evidence type="ECO:0000256" key="3">
    <source>
        <dbReference type="ARBA" id="ARBA00023029"/>
    </source>
</evidence>
<dbReference type="GO" id="GO:0003677">
    <property type="term" value="F:DNA binding"/>
    <property type="evidence" value="ECO:0007669"/>
    <property type="project" value="UniProtKB-KW"/>
</dbReference>
<dbReference type="GO" id="GO:0000018">
    <property type="term" value="P:regulation of DNA recombination"/>
    <property type="evidence" value="ECO:0007669"/>
    <property type="project" value="EnsemblFungi"/>
</dbReference>
<reference evidence="9 11" key="1">
    <citation type="journal article" date="2011" name="Science">
        <title>Comparative functional genomics of the fission yeasts.</title>
        <authorList>
            <person name="Rhind N."/>
            <person name="Chen Z."/>
            <person name="Yassour M."/>
            <person name="Thompson D.A."/>
            <person name="Haas B.J."/>
            <person name="Habib N."/>
            <person name="Wapinski I."/>
            <person name="Roy S."/>
            <person name="Lin M.F."/>
            <person name="Heiman D.I."/>
            <person name="Young S.K."/>
            <person name="Furuya K."/>
            <person name="Guo Y."/>
            <person name="Pidoux A."/>
            <person name="Chen H.M."/>
            <person name="Robbertse B."/>
            <person name="Goldberg J.M."/>
            <person name="Aoki K."/>
            <person name="Bayne E.H."/>
            <person name="Berlin A.M."/>
            <person name="Desjardins C.A."/>
            <person name="Dobbs E."/>
            <person name="Dukaj L."/>
            <person name="Fan L."/>
            <person name="FitzGerald M.G."/>
            <person name="French C."/>
            <person name="Gujja S."/>
            <person name="Hansen K."/>
            <person name="Keifenheim D."/>
            <person name="Levin J.Z."/>
            <person name="Mosher R.A."/>
            <person name="Mueller C.A."/>
            <person name="Pfiffner J."/>
            <person name="Priest M."/>
            <person name="Russ C."/>
            <person name="Smialowska A."/>
            <person name="Swoboda P."/>
            <person name="Sykes S.M."/>
            <person name="Vaughn M."/>
            <person name="Vengrova S."/>
            <person name="Yoder R."/>
            <person name="Zeng Q."/>
            <person name="Allshire R."/>
            <person name="Baulcombe D."/>
            <person name="Birren B.W."/>
            <person name="Brown W."/>
            <person name="Ekwall K."/>
            <person name="Kellis M."/>
            <person name="Leatherwood J."/>
            <person name="Levin H."/>
            <person name="Margalit H."/>
            <person name="Martienssen R."/>
            <person name="Nieduszynski C.A."/>
            <person name="Spatafora J.W."/>
            <person name="Friedman N."/>
            <person name="Dalgaard J.Z."/>
            <person name="Baumann P."/>
            <person name="Niki H."/>
            <person name="Regev A."/>
            <person name="Nusbaum C."/>
        </authorList>
    </citation>
    <scope>NUCLEOTIDE SEQUENCE [LARGE SCALE GENOMIC DNA]</scope>
    <source>
        <strain evidence="11">yFS275 / FY16936</strain>
    </source>
</reference>
<keyword evidence="3 6" id="KW-0799">Topoisomerase</keyword>
<dbReference type="Gene3D" id="2.70.20.10">
    <property type="entry name" value="Topoisomerase I, domain 3"/>
    <property type="match status" value="1"/>
</dbReference>